<dbReference type="Pfam" id="PF13358">
    <property type="entry name" value="DDE_3"/>
    <property type="match status" value="1"/>
</dbReference>
<feature type="transmembrane region" description="Helical" evidence="1">
    <location>
        <begin position="50"/>
        <end position="71"/>
    </location>
</feature>
<evidence type="ECO:0000259" key="2">
    <source>
        <dbReference type="Pfam" id="PF13358"/>
    </source>
</evidence>
<name>A0A8K1CNX5_PYTOL</name>
<sequence length="403" mass="47099">MHTSKGSDKLGLERFQGEIIENVNGVMLSDAKEMLHREYRPANVVSHMRLLFASIVVGMEFVVSVVVASLARELELAELYCKSVHTISNWIRTYETLGIYERASSTRKSKYNEDHRKWLFNYFTEKPLSYLDEAQPEFKRVYGHTMSVSTVWRINNEQGLTWKVLERRAMHIKERDVFRFVEELSSIDWSHQNLVFLDEVSFDNRDMVRKRGYSLKGKTLAIRGDFQRKPRVSLLAFIGVNGLIDHFDTAGTFDRIKFVECCQTFVHSKRGNVDGASIHRHPDIVNYLRSVGVVPISLHAYCPFFNPIEYMFGFIKKSFQRHYDESSGRDLLPYIVVIFESYRHYNMSHVFKRCGWMPQRHFDPSGHLSRDQRTASSGDGCDRFGFREREEIVEMEDEPQADD</sequence>
<dbReference type="EMBL" id="SPLM01000005">
    <property type="protein sequence ID" value="TMW67116.1"/>
    <property type="molecule type" value="Genomic_DNA"/>
</dbReference>
<dbReference type="GO" id="GO:0003676">
    <property type="term" value="F:nucleic acid binding"/>
    <property type="evidence" value="ECO:0007669"/>
    <property type="project" value="InterPro"/>
</dbReference>
<dbReference type="Gene3D" id="3.30.420.10">
    <property type="entry name" value="Ribonuclease H-like superfamily/Ribonuclease H"/>
    <property type="match status" value="1"/>
</dbReference>
<dbReference type="InterPro" id="IPR038717">
    <property type="entry name" value="Tc1-like_DDE_dom"/>
</dbReference>
<keyword evidence="4" id="KW-1185">Reference proteome</keyword>
<dbReference type="InterPro" id="IPR036397">
    <property type="entry name" value="RNaseH_sf"/>
</dbReference>
<feature type="domain" description="Tc1-like transposase DDE" evidence="2">
    <location>
        <begin position="194"/>
        <end position="321"/>
    </location>
</feature>
<dbReference type="PANTHER" id="PTHR46564:SF1">
    <property type="entry name" value="TRANSPOSASE"/>
    <property type="match status" value="1"/>
</dbReference>
<dbReference type="Proteomes" id="UP000794436">
    <property type="component" value="Unassembled WGS sequence"/>
</dbReference>
<proteinExistence type="predicted"/>
<keyword evidence="1" id="KW-0812">Transmembrane</keyword>
<dbReference type="PANTHER" id="PTHR46564">
    <property type="entry name" value="TRANSPOSASE"/>
    <property type="match status" value="1"/>
</dbReference>
<evidence type="ECO:0000313" key="4">
    <source>
        <dbReference type="Proteomes" id="UP000794436"/>
    </source>
</evidence>
<keyword evidence="1" id="KW-1133">Transmembrane helix</keyword>
<comment type="caution">
    <text evidence="3">The sequence shown here is derived from an EMBL/GenBank/DDBJ whole genome shotgun (WGS) entry which is preliminary data.</text>
</comment>
<dbReference type="AlphaFoldDB" id="A0A8K1CNX5"/>
<reference evidence="3" key="1">
    <citation type="submission" date="2019-03" db="EMBL/GenBank/DDBJ databases">
        <title>Long read genome sequence of the mycoparasitic Pythium oligandrum ATCC 38472 isolated from sugarbeet rhizosphere.</title>
        <authorList>
            <person name="Gaulin E."/>
        </authorList>
    </citation>
    <scope>NUCLEOTIDE SEQUENCE</scope>
    <source>
        <strain evidence="3">ATCC 38472_TT</strain>
    </source>
</reference>
<dbReference type="SUPFAM" id="SSF46689">
    <property type="entry name" value="Homeodomain-like"/>
    <property type="match status" value="1"/>
</dbReference>
<gene>
    <name evidence="3" type="ORF">Poli38472_012232</name>
</gene>
<protein>
    <recommendedName>
        <fullName evidence="2">Tc1-like transposase DDE domain-containing protein</fullName>
    </recommendedName>
</protein>
<keyword evidence="1" id="KW-0472">Membrane</keyword>
<evidence type="ECO:0000256" key="1">
    <source>
        <dbReference type="SAM" id="Phobius"/>
    </source>
</evidence>
<dbReference type="OrthoDB" id="79420at2759"/>
<accession>A0A8K1CNX5</accession>
<dbReference type="InterPro" id="IPR009057">
    <property type="entry name" value="Homeodomain-like_sf"/>
</dbReference>
<organism evidence="3 4">
    <name type="scientific">Pythium oligandrum</name>
    <name type="common">Mycoparasitic fungus</name>
    <dbReference type="NCBI Taxonomy" id="41045"/>
    <lineage>
        <taxon>Eukaryota</taxon>
        <taxon>Sar</taxon>
        <taxon>Stramenopiles</taxon>
        <taxon>Oomycota</taxon>
        <taxon>Peronosporomycetes</taxon>
        <taxon>Pythiales</taxon>
        <taxon>Pythiaceae</taxon>
        <taxon>Pythium</taxon>
    </lineage>
</organism>
<evidence type="ECO:0000313" key="3">
    <source>
        <dbReference type="EMBL" id="TMW67116.1"/>
    </source>
</evidence>